<evidence type="ECO:0000313" key="3">
    <source>
        <dbReference type="Proteomes" id="UP000679126"/>
    </source>
</evidence>
<gene>
    <name evidence="2" type="ORF">J7I43_08230</name>
</gene>
<accession>A0ABS3YBZ7</accession>
<reference evidence="3" key="1">
    <citation type="submission" date="2021-03" db="EMBL/GenBank/DDBJ databases">
        <title>Assistant Professor.</title>
        <authorList>
            <person name="Huq M.A."/>
        </authorList>
    </citation>
    <scope>NUCLEOTIDE SEQUENCE [LARGE SCALE GENOMIC DNA]</scope>
    <source>
        <strain evidence="3">MAH-28</strain>
    </source>
</reference>
<dbReference type="InterPro" id="IPR041700">
    <property type="entry name" value="OMP_b-brl_3"/>
</dbReference>
<organism evidence="2 3">
    <name type="scientific">Chitinophaga chungangae</name>
    <dbReference type="NCBI Taxonomy" id="2821488"/>
    <lineage>
        <taxon>Bacteria</taxon>
        <taxon>Pseudomonadati</taxon>
        <taxon>Bacteroidota</taxon>
        <taxon>Chitinophagia</taxon>
        <taxon>Chitinophagales</taxon>
        <taxon>Chitinophagaceae</taxon>
        <taxon>Chitinophaga</taxon>
    </lineage>
</organism>
<dbReference type="EMBL" id="JAGHKP010000002">
    <property type="protein sequence ID" value="MBO9152194.1"/>
    <property type="molecule type" value="Genomic_DNA"/>
</dbReference>
<dbReference type="RefSeq" id="WP_209145160.1">
    <property type="nucleotide sequence ID" value="NZ_JAGHKP010000002.1"/>
</dbReference>
<dbReference type="Proteomes" id="UP000679126">
    <property type="component" value="Unassembled WGS sequence"/>
</dbReference>
<proteinExistence type="predicted"/>
<evidence type="ECO:0000313" key="2">
    <source>
        <dbReference type="EMBL" id="MBO9152194.1"/>
    </source>
</evidence>
<name>A0ABS3YBZ7_9BACT</name>
<keyword evidence="3" id="KW-1185">Reference proteome</keyword>
<comment type="caution">
    <text evidence="2">The sequence shown here is derived from an EMBL/GenBank/DDBJ whole genome shotgun (WGS) entry which is preliminary data.</text>
</comment>
<sequence>MQSATVSVYKVGTEELVSYQLTNNFGRFSLKQLPVGIQLRLVATNIGYLPAKKVFVISSATNEINLQSLNLERSPIALKEVTVSGGLPPVQVRGDTLEFNADAFKLDSNAVVEDMLRKVPGITVWNDGLITVNGRKINRLLVDGKEFFGQDGKIALQNLQKDAVRKIQVYEDKKEEDPNVPKTNMNIVLKKDKKDGYFGKVSAGLGTVGRYDGNGTFNYFSPKNQISLGGAVNNVNKTANNISSLISINSFKGAGVGNDYHADFRKSGETVYKAAGVSLFHDFSRLEIDRIDTNNLKVEYFMTSNSVSNREQLTTEVSLGEKEFLSQEATNNSDARLDMEMLSAKYDKKYAHSRLLATYDLQHNAVSTHYNRISRSASTLTDELTENSDVREMNNNRLNHTVDLNYSTQRHRDFGSDRYKSVNMETNYRFGLGSIDEDSKRSTMLTTTDGVQNQSFDRLYNTRAVSSFHSVANSLNDVLSLAGLRSRMAKIDLKNSLLFQNKNQTDAVSDFSGSDVRYIPNESLSTKNATTELSYRPGLNFSKSMVDNLSGRYRKTWSFNLLAESEFFSFKNESRKEYQNLNRSYFFFLPSSSIGRRDYRIGKFQKTYTLKYTTRVQYPTLEQLAPVVDNANLFSLDFGSIALQAPYTHDVSFKYSYNNSNVNYPFQGEISVVGGATKNFISDSSYYEEFGRRVYFPVNVSGERHLSGAGRVQKALKFDKHQFQLSGSSNVYYSKFPSYLDGEIYQTTRQTLFTEADLVYSFSDLLTARVGASMSSSRTARIASDVFRFGNVKTYTNVALTMPKKIFLTTRFEFNKNTSTNVKDITFAIWNLDLGYRFFKGANGEIKLSGLDLLRQNKGIVNYVNNNSISVGAVNVLQQYFMITLAYYPRKFGLKGK</sequence>
<evidence type="ECO:0000259" key="1">
    <source>
        <dbReference type="Pfam" id="PF14905"/>
    </source>
</evidence>
<dbReference type="SUPFAM" id="SSF56935">
    <property type="entry name" value="Porins"/>
    <property type="match status" value="1"/>
</dbReference>
<feature type="domain" description="Outer membrane protein beta-barrel" evidence="1">
    <location>
        <begin position="556"/>
        <end position="887"/>
    </location>
</feature>
<protein>
    <submittedName>
        <fullName evidence="2">Outer membrane beta-barrel protein</fullName>
    </submittedName>
</protein>
<dbReference type="Pfam" id="PF14905">
    <property type="entry name" value="OMP_b-brl_3"/>
    <property type="match status" value="1"/>
</dbReference>